<gene>
    <name evidence="1" type="ORF">ATANTOWER_002346</name>
</gene>
<sequence length="114" mass="13426">MALWRQVESTNCEVLIGLRGGVDLELGLRDMRQTQDQTNVAFILSHLPFNPVTYFCISTRQRIECEDFLEFKDHKFCFQLCINTYMYRTRSSLSTCPSCCFEPWPSLPRELKEM</sequence>
<proteinExistence type="predicted"/>
<dbReference type="Proteomes" id="UP001345963">
    <property type="component" value="Unassembled WGS sequence"/>
</dbReference>
<comment type="caution">
    <text evidence="1">The sequence shown here is derived from an EMBL/GenBank/DDBJ whole genome shotgun (WGS) entry which is preliminary data.</text>
</comment>
<protein>
    <submittedName>
        <fullName evidence="1">Uncharacterized protein</fullName>
    </submittedName>
</protein>
<keyword evidence="2" id="KW-1185">Reference proteome</keyword>
<dbReference type="EMBL" id="JAHUTI010060247">
    <property type="protein sequence ID" value="MED6251744.1"/>
    <property type="molecule type" value="Genomic_DNA"/>
</dbReference>
<evidence type="ECO:0000313" key="2">
    <source>
        <dbReference type="Proteomes" id="UP001345963"/>
    </source>
</evidence>
<organism evidence="1 2">
    <name type="scientific">Ataeniobius toweri</name>
    <dbReference type="NCBI Taxonomy" id="208326"/>
    <lineage>
        <taxon>Eukaryota</taxon>
        <taxon>Metazoa</taxon>
        <taxon>Chordata</taxon>
        <taxon>Craniata</taxon>
        <taxon>Vertebrata</taxon>
        <taxon>Euteleostomi</taxon>
        <taxon>Actinopterygii</taxon>
        <taxon>Neopterygii</taxon>
        <taxon>Teleostei</taxon>
        <taxon>Neoteleostei</taxon>
        <taxon>Acanthomorphata</taxon>
        <taxon>Ovalentaria</taxon>
        <taxon>Atherinomorphae</taxon>
        <taxon>Cyprinodontiformes</taxon>
        <taxon>Goodeidae</taxon>
        <taxon>Ataeniobius</taxon>
    </lineage>
</organism>
<name>A0ABU7BQ06_9TELE</name>
<evidence type="ECO:0000313" key="1">
    <source>
        <dbReference type="EMBL" id="MED6251744.1"/>
    </source>
</evidence>
<reference evidence="1 2" key="1">
    <citation type="submission" date="2021-07" db="EMBL/GenBank/DDBJ databases">
        <authorList>
            <person name="Palmer J.M."/>
        </authorList>
    </citation>
    <scope>NUCLEOTIDE SEQUENCE [LARGE SCALE GENOMIC DNA]</scope>
    <source>
        <strain evidence="1 2">AT_MEX2019</strain>
        <tissue evidence="1">Muscle</tissue>
    </source>
</reference>
<accession>A0ABU7BQ06</accession>